<evidence type="ECO:0000256" key="2">
    <source>
        <dbReference type="SAM" id="MobiDB-lite"/>
    </source>
</evidence>
<feature type="compositionally biased region" description="Polar residues" evidence="2">
    <location>
        <begin position="362"/>
        <end position="373"/>
    </location>
</feature>
<dbReference type="Gene3D" id="4.10.60.10">
    <property type="entry name" value="Zinc finger, CCHC-type"/>
    <property type="match status" value="1"/>
</dbReference>
<dbReference type="KEGG" id="mcha:111009540"/>
<feature type="compositionally biased region" description="Basic and acidic residues" evidence="2">
    <location>
        <begin position="94"/>
        <end position="112"/>
    </location>
</feature>
<dbReference type="PANTHER" id="PTHR34366">
    <property type="entry name" value="OS07G0289901 PROTEIN-RELATED"/>
    <property type="match status" value="1"/>
</dbReference>
<keyword evidence="1" id="KW-0863">Zinc-finger</keyword>
<dbReference type="InterPro" id="IPR001878">
    <property type="entry name" value="Znf_CCHC"/>
</dbReference>
<dbReference type="Pfam" id="PF03732">
    <property type="entry name" value="Retrotrans_gag"/>
    <property type="match status" value="1"/>
</dbReference>
<dbReference type="PANTHER" id="PTHR34366:SF2">
    <property type="entry name" value="OS07G0289901 PROTEIN"/>
    <property type="match status" value="1"/>
</dbReference>
<dbReference type="RefSeq" id="XP_022138327.1">
    <property type="nucleotide sequence ID" value="XM_022282635.1"/>
</dbReference>
<dbReference type="SMART" id="SM00343">
    <property type="entry name" value="ZnF_C2HC"/>
    <property type="match status" value="1"/>
</dbReference>
<protein>
    <submittedName>
        <fullName evidence="5">Uncharacterized protein LOC111009540 isoform X1</fullName>
    </submittedName>
</protein>
<gene>
    <name evidence="5" type="primary">LOC111009540</name>
</gene>
<dbReference type="InterPro" id="IPR056633">
    <property type="entry name" value="DUF7731"/>
</dbReference>
<feature type="region of interest" description="Disordered" evidence="2">
    <location>
        <begin position="74"/>
        <end position="135"/>
    </location>
</feature>
<dbReference type="InterPro" id="IPR036875">
    <property type="entry name" value="Znf_CCHC_sf"/>
</dbReference>
<evidence type="ECO:0000256" key="1">
    <source>
        <dbReference type="PROSITE-ProRule" id="PRU00047"/>
    </source>
</evidence>
<evidence type="ECO:0000313" key="4">
    <source>
        <dbReference type="Proteomes" id="UP000504603"/>
    </source>
</evidence>
<dbReference type="Proteomes" id="UP000504603">
    <property type="component" value="Unplaced"/>
</dbReference>
<dbReference type="AlphaFoldDB" id="A0A6J1CAS9"/>
<dbReference type="InterPro" id="IPR005162">
    <property type="entry name" value="Retrotrans_gag_dom"/>
</dbReference>
<feature type="compositionally biased region" description="Polar residues" evidence="2">
    <location>
        <begin position="329"/>
        <end position="352"/>
    </location>
</feature>
<name>A0A6J1CAS9_MOMCH</name>
<keyword evidence="1" id="KW-0479">Metal-binding</keyword>
<evidence type="ECO:0000313" key="5">
    <source>
        <dbReference type="RefSeq" id="XP_022138327.1"/>
    </source>
</evidence>
<dbReference type="GO" id="GO:0003676">
    <property type="term" value="F:nucleic acid binding"/>
    <property type="evidence" value="ECO:0007669"/>
    <property type="project" value="InterPro"/>
</dbReference>
<dbReference type="PROSITE" id="PS50158">
    <property type="entry name" value="ZF_CCHC"/>
    <property type="match status" value="1"/>
</dbReference>
<dbReference type="GO" id="GO:0008270">
    <property type="term" value="F:zinc ion binding"/>
    <property type="evidence" value="ECO:0007669"/>
    <property type="project" value="UniProtKB-KW"/>
</dbReference>
<reference evidence="5" key="1">
    <citation type="submission" date="2025-08" db="UniProtKB">
        <authorList>
            <consortium name="RefSeq"/>
        </authorList>
    </citation>
    <scope>IDENTIFICATION</scope>
    <source>
        <strain evidence="5">OHB3-1</strain>
    </source>
</reference>
<dbReference type="SUPFAM" id="SSF57756">
    <property type="entry name" value="Retrovirus zinc finger-like domains"/>
    <property type="match status" value="1"/>
</dbReference>
<dbReference type="Pfam" id="PF00098">
    <property type="entry name" value="zf-CCHC"/>
    <property type="match status" value="1"/>
</dbReference>
<proteinExistence type="predicted"/>
<dbReference type="Pfam" id="PF24865">
    <property type="entry name" value="DUF7731"/>
    <property type="match status" value="1"/>
</dbReference>
<dbReference type="GeneID" id="111009540"/>
<accession>A0A6J1CAS9</accession>
<keyword evidence="4" id="KW-1185">Reference proteome</keyword>
<dbReference type="OrthoDB" id="1934635at2759"/>
<organism evidence="4 5">
    <name type="scientific">Momordica charantia</name>
    <name type="common">Bitter gourd</name>
    <name type="synonym">Balsam pear</name>
    <dbReference type="NCBI Taxonomy" id="3673"/>
    <lineage>
        <taxon>Eukaryota</taxon>
        <taxon>Viridiplantae</taxon>
        <taxon>Streptophyta</taxon>
        <taxon>Embryophyta</taxon>
        <taxon>Tracheophyta</taxon>
        <taxon>Spermatophyta</taxon>
        <taxon>Magnoliopsida</taxon>
        <taxon>eudicotyledons</taxon>
        <taxon>Gunneridae</taxon>
        <taxon>Pentapetalae</taxon>
        <taxon>rosids</taxon>
        <taxon>fabids</taxon>
        <taxon>Cucurbitales</taxon>
        <taxon>Cucurbitaceae</taxon>
        <taxon>Momordiceae</taxon>
        <taxon>Momordica</taxon>
    </lineage>
</organism>
<evidence type="ECO:0000259" key="3">
    <source>
        <dbReference type="PROSITE" id="PS50158"/>
    </source>
</evidence>
<feature type="region of interest" description="Disordered" evidence="2">
    <location>
        <begin position="314"/>
        <end position="376"/>
    </location>
</feature>
<feature type="domain" description="CCHC-type" evidence="3">
    <location>
        <begin position="384"/>
        <end position="400"/>
    </location>
</feature>
<keyword evidence="1" id="KW-0862">Zinc</keyword>
<sequence length="620" mass="70347">MAGKHTVNTSKGPAVDSSTPQILSPKSTTNRLLLMEDSLGEVRSNVQHIHSLLENLGRQLELIFDEQERLQTDLQHTDEANRPRNQPRPPKPPRNHDGRNRRNQELQERSQDSDTSDGDEGFLQQHPRFAREEHYVERGGVRTDFKMKIDLPTFNGKMDVETFLDRVKNVENFFDYTNTPEDKKVKLVAFKIQSGASAWWDQLEINCRRLGKQPIRSWPRMLRLMRERFLPPNFEQLLYQPYQRCRQGFKTIADYTEAFHRLGAKTNIAETEDYKIARFVDGLREDIQDQMDIQPIHLLTDAIVMATKIEDKKRLRTPARRTPWDKPSISKTATTDTGKPLQIGTTSASTTKPPDDPAKSSPFKTPDTSSKRGTNPYIRPTLGKCFRCGQVDHLSNECPQRRALALVDQDDLLETDIDLPTEDDPTYVEPDEGDLLSCVVQKVLTPKVEVQPQRNSLFRTCFTINGKLLIGKGDDVEGDGATSGSIGYEDPPEIVAKALLCFNDKYIYRACEESCRLKESGNVEVPVEKTDEFCNGPCLGETHLVLDCINAIFTNFLFYNRATLQDVRDTIQAGCAYGPQRGNFDVTKHIRAERGKACRASNNAVLGFSFIILGFFCSLL</sequence>
<feature type="region of interest" description="Disordered" evidence="2">
    <location>
        <begin position="1"/>
        <end position="24"/>
    </location>
</feature>